<protein>
    <submittedName>
        <fullName evidence="1">Uncharacterized protein</fullName>
    </submittedName>
</protein>
<reference evidence="1" key="1">
    <citation type="submission" date="2014-11" db="EMBL/GenBank/DDBJ databases">
        <authorList>
            <person name="Amaro Gonzalez C."/>
        </authorList>
    </citation>
    <scope>NUCLEOTIDE SEQUENCE</scope>
</reference>
<name>A0A0E9SIE9_ANGAN</name>
<sequence length="23" mass="2646">MSSCAFPVLFTDYLSEGYFKNIL</sequence>
<reference evidence="1" key="2">
    <citation type="journal article" date="2015" name="Fish Shellfish Immunol.">
        <title>Early steps in the European eel (Anguilla anguilla)-Vibrio vulnificus interaction in the gills: Role of the RtxA13 toxin.</title>
        <authorList>
            <person name="Callol A."/>
            <person name="Pajuelo D."/>
            <person name="Ebbesson L."/>
            <person name="Teles M."/>
            <person name="MacKenzie S."/>
            <person name="Amaro C."/>
        </authorList>
    </citation>
    <scope>NUCLEOTIDE SEQUENCE</scope>
</reference>
<dbReference type="AlphaFoldDB" id="A0A0E9SIE9"/>
<accession>A0A0E9SIE9</accession>
<evidence type="ECO:0000313" key="1">
    <source>
        <dbReference type="EMBL" id="JAH40440.1"/>
    </source>
</evidence>
<organism evidence="1">
    <name type="scientific">Anguilla anguilla</name>
    <name type="common">European freshwater eel</name>
    <name type="synonym">Muraena anguilla</name>
    <dbReference type="NCBI Taxonomy" id="7936"/>
    <lineage>
        <taxon>Eukaryota</taxon>
        <taxon>Metazoa</taxon>
        <taxon>Chordata</taxon>
        <taxon>Craniata</taxon>
        <taxon>Vertebrata</taxon>
        <taxon>Euteleostomi</taxon>
        <taxon>Actinopterygii</taxon>
        <taxon>Neopterygii</taxon>
        <taxon>Teleostei</taxon>
        <taxon>Anguilliformes</taxon>
        <taxon>Anguillidae</taxon>
        <taxon>Anguilla</taxon>
    </lineage>
</organism>
<dbReference type="EMBL" id="GBXM01068137">
    <property type="protein sequence ID" value="JAH40440.1"/>
    <property type="molecule type" value="Transcribed_RNA"/>
</dbReference>
<proteinExistence type="predicted"/>